<dbReference type="EMBL" id="CAJPDT010000102">
    <property type="protein sequence ID" value="CAF9937823.1"/>
    <property type="molecule type" value="Genomic_DNA"/>
</dbReference>
<dbReference type="Gene3D" id="1.10.1200.10">
    <property type="entry name" value="ACP-like"/>
    <property type="match status" value="1"/>
</dbReference>
<dbReference type="PANTHER" id="PTHR43775">
    <property type="entry name" value="FATTY ACID SYNTHASE"/>
    <property type="match status" value="1"/>
</dbReference>
<proteinExistence type="predicted"/>
<gene>
    <name evidence="4" type="ORF">IMSHALPRED_000560</name>
</gene>
<protein>
    <recommendedName>
        <fullName evidence="3">Carrier domain-containing protein</fullName>
    </recommendedName>
</protein>
<dbReference type="InterPro" id="IPR057326">
    <property type="entry name" value="KR_dom"/>
</dbReference>
<dbReference type="InterPro" id="IPR050091">
    <property type="entry name" value="PKS_NRPS_Biosynth_Enz"/>
</dbReference>
<dbReference type="AlphaFoldDB" id="A0A8H3IY44"/>
<comment type="caution">
    <text evidence="4">The sequence shown here is derived from an EMBL/GenBank/DDBJ whole genome shotgun (WGS) entry which is preliminary data.</text>
</comment>
<dbReference type="PANTHER" id="PTHR43775:SF29">
    <property type="entry name" value="ASPERFURANONE POLYKETIDE SYNTHASE AFOG-RELATED"/>
    <property type="match status" value="1"/>
</dbReference>
<keyword evidence="5" id="KW-1185">Reference proteome</keyword>
<dbReference type="SMART" id="SM00822">
    <property type="entry name" value="PKS_KR"/>
    <property type="match status" value="1"/>
</dbReference>
<evidence type="ECO:0000313" key="4">
    <source>
        <dbReference type="EMBL" id="CAF9937823.1"/>
    </source>
</evidence>
<evidence type="ECO:0000256" key="2">
    <source>
        <dbReference type="ARBA" id="ARBA00022553"/>
    </source>
</evidence>
<dbReference type="InterPro" id="IPR036291">
    <property type="entry name" value="NAD(P)-bd_dom_sf"/>
</dbReference>
<dbReference type="GO" id="GO:0044550">
    <property type="term" value="P:secondary metabolite biosynthetic process"/>
    <property type="evidence" value="ECO:0007669"/>
    <property type="project" value="TreeGrafter"/>
</dbReference>
<dbReference type="InterPro" id="IPR009081">
    <property type="entry name" value="PP-bd_ACP"/>
</dbReference>
<dbReference type="Proteomes" id="UP000664534">
    <property type="component" value="Unassembled WGS sequence"/>
</dbReference>
<dbReference type="PROSITE" id="PS50075">
    <property type="entry name" value="CARRIER"/>
    <property type="match status" value="1"/>
</dbReference>
<keyword evidence="2" id="KW-0597">Phosphoprotein</keyword>
<dbReference type="Pfam" id="PF23297">
    <property type="entry name" value="ACP_SdgA_C"/>
    <property type="match status" value="1"/>
</dbReference>
<dbReference type="SMART" id="SM00823">
    <property type="entry name" value="PKS_PP"/>
    <property type="match status" value="1"/>
</dbReference>
<dbReference type="InterPro" id="IPR036736">
    <property type="entry name" value="ACP-like_sf"/>
</dbReference>
<name>A0A8H3IY44_9LECA</name>
<evidence type="ECO:0000259" key="3">
    <source>
        <dbReference type="PROSITE" id="PS50075"/>
    </source>
</evidence>
<dbReference type="SUPFAM" id="SSF47336">
    <property type="entry name" value="ACP-like"/>
    <property type="match status" value="1"/>
</dbReference>
<dbReference type="InterPro" id="IPR013968">
    <property type="entry name" value="PKS_KR"/>
</dbReference>
<dbReference type="GO" id="GO:0031177">
    <property type="term" value="F:phosphopantetheine binding"/>
    <property type="evidence" value="ECO:0007669"/>
    <property type="project" value="InterPro"/>
</dbReference>
<dbReference type="InterPro" id="IPR020806">
    <property type="entry name" value="PKS_PP-bd"/>
</dbReference>
<dbReference type="GO" id="GO:0006633">
    <property type="term" value="P:fatty acid biosynthetic process"/>
    <property type="evidence" value="ECO:0007669"/>
    <property type="project" value="TreeGrafter"/>
</dbReference>
<evidence type="ECO:0000313" key="5">
    <source>
        <dbReference type="Proteomes" id="UP000664534"/>
    </source>
</evidence>
<dbReference type="Gene3D" id="3.40.50.720">
    <property type="entry name" value="NAD(P)-binding Rossmann-like Domain"/>
    <property type="match status" value="1"/>
</dbReference>
<dbReference type="GO" id="GO:0004312">
    <property type="term" value="F:fatty acid synthase activity"/>
    <property type="evidence" value="ECO:0007669"/>
    <property type="project" value="TreeGrafter"/>
</dbReference>
<organism evidence="4 5">
    <name type="scientific">Imshaugia aleurites</name>
    <dbReference type="NCBI Taxonomy" id="172621"/>
    <lineage>
        <taxon>Eukaryota</taxon>
        <taxon>Fungi</taxon>
        <taxon>Dikarya</taxon>
        <taxon>Ascomycota</taxon>
        <taxon>Pezizomycotina</taxon>
        <taxon>Lecanoromycetes</taxon>
        <taxon>OSLEUM clade</taxon>
        <taxon>Lecanoromycetidae</taxon>
        <taxon>Lecanorales</taxon>
        <taxon>Lecanorineae</taxon>
        <taxon>Parmeliaceae</taxon>
        <taxon>Imshaugia</taxon>
    </lineage>
</organism>
<feature type="domain" description="Carrier" evidence="3">
    <location>
        <begin position="249"/>
        <end position="326"/>
    </location>
</feature>
<reference evidence="4" key="1">
    <citation type="submission" date="2021-03" db="EMBL/GenBank/DDBJ databases">
        <authorList>
            <person name="Tagirdzhanova G."/>
        </authorList>
    </citation>
    <scope>NUCLEOTIDE SEQUENCE</scope>
</reference>
<dbReference type="OrthoDB" id="329835at2759"/>
<evidence type="ECO:0000256" key="1">
    <source>
        <dbReference type="ARBA" id="ARBA00022450"/>
    </source>
</evidence>
<dbReference type="Pfam" id="PF08659">
    <property type="entry name" value="KR"/>
    <property type="match status" value="1"/>
</dbReference>
<dbReference type="SUPFAM" id="SSF51735">
    <property type="entry name" value="NAD(P)-binding Rossmann-fold domains"/>
    <property type="match status" value="1"/>
</dbReference>
<sequence length="350" mass="38114">MRQHGVPELLEELRRQEVDVVVGNCDIADRAQVQEVLSECQRSMPSIKGVFHGAMALRDSLFETMSFPDWQLNIKPRVQGALILHHCLADADLDFFLILGSLAGLIGTVGQSAYAATNTFYDAFASCRKNLGLPACVIDIGKVEKVGYVAENRDREAEMNFQGFDSLIEDELLALLKAHITRAFSDNDDQQTITGLRLSPNQPLPPWASDPIFRNVLAAVQPGVSATAGEGGKAIAARDRLKLADTPELAAEVICEALVQKISRLLMIPVEDVDMKKPVVAYGLNSLVAGELRNWISADLDAIVPLMELMNSPSIESLAGKIASVSKLVDHATVPEEKDEGEQQSLGRNE</sequence>
<keyword evidence="1" id="KW-0596">Phosphopantetheine</keyword>
<accession>A0A8H3IY44</accession>